<reference evidence="2 3" key="1">
    <citation type="submission" date="2013-07" db="EMBL/GenBank/DDBJ databases">
        <title>Comparative Genomic and Metabolomic Analysis of Twelve Strains of Pseudoalteromonas luteoviolacea.</title>
        <authorList>
            <person name="Vynne N.G."/>
            <person name="Mansson M."/>
            <person name="Gram L."/>
        </authorList>
    </citation>
    <scope>NUCLEOTIDE SEQUENCE [LARGE SCALE GENOMIC DNA]</scope>
    <source>
        <strain evidence="2 3">DSM 6061</strain>
    </source>
</reference>
<dbReference type="CDD" id="cd04301">
    <property type="entry name" value="NAT_SF"/>
    <property type="match status" value="1"/>
</dbReference>
<evidence type="ECO:0000313" key="2">
    <source>
        <dbReference type="EMBL" id="KZN45144.1"/>
    </source>
</evidence>
<dbReference type="SUPFAM" id="SSF55729">
    <property type="entry name" value="Acyl-CoA N-acyltransferases (Nat)"/>
    <property type="match status" value="1"/>
</dbReference>
<name>A0A167AA20_9GAMM</name>
<dbReference type="PATRIC" id="fig|1365250.3.peg.499"/>
<dbReference type="AlphaFoldDB" id="A0A167AA20"/>
<gene>
    <name evidence="2" type="ORF">N475_07770</name>
</gene>
<accession>A0A167AA20</accession>
<dbReference type="Gene3D" id="3.40.630.30">
    <property type="match status" value="1"/>
</dbReference>
<dbReference type="Pfam" id="PF00583">
    <property type="entry name" value="Acetyltransf_1"/>
    <property type="match status" value="1"/>
</dbReference>
<comment type="caution">
    <text evidence="2">The sequence shown here is derived from an EMBL/GenBank/DDBJ whole genome shotgun (WGS) entry which is preliminary data.</text>
</comment>
<dbReference type="PROSITE" id="PS51186">
    <property type="entry name" value="GNAT"/>
    <property type="match status" value="1"/>
</dbReference>
<dbReference type="InterPro" id="IPR000182">
    <property type="entry name" value="GNAT_dom"/>
</dbReference>
<dbReference type="Proteomes" id="UP000076643">
    <property type="component" value="Unassembled WGS sequence"/>
</dbReference>
<evidence type="ECO:0000259" key="1">
    <source>
        <dbReference type="PROSITE" id="PS51186"/>
    </source>
</evidence>
<dbReference type="EMBL" id="AUYB01000046">
    <property type="protein sequence ID" value="KZN45144.1"/>
    <property type="molecule type" value="Genomic_DNA"/>
</dbReference>
<dbReference type="GO" id="GO:0016747">
    <property type="term" value="F:acyltransferase activity, transferring groups other than amino-acyl groups"/>
    <property type="evidence" value="ECO:0007669"/>
    <property type="project" value="InterPro"/>
</dbReference>
<proteinExistence type="predicted"/>
<sequence length="157" mass="18098">MNKDLDFYYLADKPQYLKTIASWYFEEWCEQSGRYSLLEVRQKLEKALNQHCLPMSIIALRGDELVGVAELKFHEMDAYLEYEHWLGGVFVSPSARGANIAKHLVLYLIKQAKRLDIKTLYLQTESLGGGLYSKLGFEPLFEADSKGVRVLVMKKDL</sequence>
<protein>
    <recommendedName>
        <fullName evidence="1">N-acetyltransferase domain-containing protein</fullName>
    </recommendedName>
</protein>
<dbReference type="RefSeq" id="WP_081232361.1">
    <property type="nucleotide sequence ID" value="NZ_AQHB01000028.1"/>
</dbReference>
<dbReference type="InterPro" id="IPR016181">
    <property type="entry name" value="Acyl_CoA_acyltransferase"/>
</dbReference>
<keyword evidence="3" id="KW-1185">Reference proteome</keyword>
<feature type="domain" description="N-acetyltransferase" evidence="1">
    <location>
        <begin position="5"/>
        <end position="157"/>
    </location>
</feature>
<dbReference type="GeneID" id="57362851"/>
<organism evidence="2 3">
    <name type="scientific">Pseudoalteromonas luteoviolacea DSM 6061</name>
    <dbReference type="NCBI Taxonomy" id="1365250"/>
    <lineage>
        <taxon>Bacteria</taxon>
        <taxon>Pseudomonadati</taxon>
        <taxon>Pseudomonadota</taxon>
        <taxon>Gammaproteobacteria</taxon>
        <taxon>Alteromonadales</taxon>
        <taxon>Pseudoalteromonadaceae</taxon>
        <taxon>Pseudoalteromonas</taxon>
    </lineage>
</organism>
<evidence type="ECO:0000313" key="3">
    <source>
        <dbReference type="Proteomes" id="UP000076643"/>
    </source>
</evidence>